<feature type="transmembrane region" description="Helical" evidence="1">
    <location>
        <begin position="28"/>
        <end position="45"/>
    </location>
</feature>
<keyword evidence="3" id="KW-1185">Reference proteome</keyword>
<evidence type="ECO:0000313" key="2">
    <source>
        <dbReference type="EMBL" id="MFD2706840.1"/>
    </source>
</evidence>
<protein>
    <recommendedName>
        <fullName evidence="4">LPXTG-motif cell wall-anchored protein</fullName>
    </recommendedName>
</protein>
<evidence type="ECO:0008006" key="4">
    <source>
        <dbReference type="Google" id="ProtNLM"/>
    </source>
</evidence>
<keyword evidence="1" id="KW-0472">Membrane</keyword>
<accession>A0ABW5T475</accession>
<reference evidence="3" key="1">
    <citation type="journal article" date="2019" name="Int. J. Syst. Evol. Microbiol.">
        <title>The Global Catalogue of Microorganisms (GCM) 10K type strain sequencing project: providing services to taxonomists for standard genome sequencing and annotation.</title>
        <authorList>
            <consortium name="The Broad Institute Genomics Platform"/>
            <consortium name="The Broad Institute Genome Sequencing Center for Infectious Disease"/>
            <person name="Wu L."/>
            <person name="Ma J."/>
        </authorList>
    </citation>
    <scope>NUCLEOTIDE SEQUENCE [LARGE SCALE GENOMIC DNA]</scope>
    <source>
        <strain evidence="3">KCTC 33792</strain>
    </source>
</reference>
<dbReference type="Proteomes" id="UP001597520">
    <property type="component" value="Unassembled WGS sequence"/>
</dbReference>
<evidence type="ECO:0000313" key="3">
    <source>
        <dbReference type="Proteomes" id="UP001597520"/>
    </source>
</evidence>
<comment type="caution">
    <text evidence="2">The sequence shown here is derived from an EMBL/GenBank/DDBJ whole genome shotgun (WGS) entry which is preliminary data.</text>
</comment>
<sequence>MYWVILAIVGTSFFFSFFFGEQSWTDYYLLAVFLFMLIIFIAIYIKRNRKKQAAETDPDIRK</sequence>
<keyword evidence="1" id="KW-0812">Transmembrane</keyword>
<name>A0ABW5T475_9BACI</name>
<keyword evidence="1" id="KW-1133">Transmembrane helix</keyword>
<dbReference type="EMBL" id="JBHUML010000005">
    <property type="protein sequence ID" value="MFD2706840.1"/>
    <property type="molecule type" value="Genomic_DNA"/>
</dbReference>
<organism evidence="2 3">
    <name type="scientific">Salibacterium lacus</name>
    <dbReference type="NCBI Taxonomy" id="1898109"/>
    <lineage>
        <taxon>Bacteria</taxon>
        <taxon>Bacillati</taxon>
        <taxon>Bacillota</taxon>
        <taxon>Bacilli</taxon>
        <taxon>Bacillales</taxon>
        <taxon>Bacillaceae</taxon>
    </lineage>
</organism>
<evidence type="ECO:0000256" key="1">
    <source>
        <dbReference type="SAM" id="Phobius"/>
    </source>
</evidence>
<proteinExistence type="predicted"/>
<dbReference type="RefSeq" id="WP_380714143.1">
    <property type="nucleotide sequence ID" value="NZ_JBHUML010000005.1"/>
</dbReference>
<gene>
    <name evidence="2" type="ORF">ACFSUB_15360</name>
</gene>